<feature type="transmembrane region" description="Helical" evidence="1">
    <location>
        <begin position="12"/>
        <end position="31"/>
    </location>
</feature>
<evidence type="ECO:0000313" key="3">
    <source>
        <dbReference type="EMBL" id="GAA3942893.1"/>
    </source>
</evidence>
<organism evidence="3 4">
    <name type="scientific">Microbacterium soli</name>
    <dbReference type="NCBI Taxonomy" id="446075"/>
    <lineage>
        <taxon>Bacteria</taxon>
        <taxon>Bacillati</taxon>
        <taxon>Actinomycetota</taxon>
        <taxon>Actinomycetes</taxon>
        <taxon>Micrococcales</taxon>
        <taxon>Microbacteriaceae</taxon>
        <taxon>Microbacterium</taxon>
    </lineage>
</organism>
<dbReference type="Pfam" id="PF07331">
    <property type="entry name" value="TctB"/>
    <property type="match status" value="1"/>
</dbReference>
<gene>
    <name evidence="3" type="ORF">GCM10022383_20970</name>
</gene>
<evidence type="ECO:0000313" key="4">
    <source>
        <dbReference type="Proteomes" id="UP001501591"/>
    </source>
</evidence>
<dbReference type="EMBL" id="BAABCP010000001">
    <property type="protein sequence ID" value="GAA3942893.1"/>
    <property type="molecule type" value="Genomic_DNA"/>
</dbReference>
<dbReference type="RefSeq" id="WP_344819525.1">
    <property type="nucleotide sequence ID" value="NZ_BAABCP010000001.1"/>
</dbReference>
<feature type="transmembrane region" description="Helical" evidence="1">
    <location>
        <begin position="143"/>
        <end position="165"/>
    </location>
</feature>
<keyword evidence="1" id="KW-0472">Membrane</keyword>
<name>A0ABP7NCI9_9MICO</name>
<keyword evidence="1" id="KW-0812">Transmembrane</keyword>
<accession>A0ABP7NCI9</accession>
<feature type="transmembrane region" description="Helical" evidence="1">
    <location>
        <begin position="104"/>
        <end position="137"/>
    </location>
</feature>
<keyword evidence="1" id="KW-1133">Transmembrane helix</keyword>
<comment type="caution">
    <text evidence="3">The sequence shown here is derived from an EMBL/GenBank/DDBJ whole genome shotgun (WGS) entry which is preliminary data.</text>
</comment>
<dbReference type="Proteomes" id="UP001501591">
    <property type="component" value="Unassembled WGS sequence"/>
</dbReference>
<evidence type="ECO:0000256" key="1">
    <source>
        <dbReference type="SAM" id="Phobius"/>
    </source>
</evidence>
<reference evidence="4" key="1">
    <citation type="journal article" date="2019" name="Int. J. Syst. Evol. Microbiol.">
        <title>The Global Catalogue of Microorganisms (GCM) 10K type strain sequencing project: providing services to taxonomists for standard genome sequencing and annotation.</title>
        <authorList>
            <consortium name="The Broad Institute Genomics Platform"/>
            <consortium name="The Broad Institute Genome Sequencing Center for Infectious Disease"/>
            <person name="Wu L."/>
            <person name="Ma J."/>
        </authorList>
    </citation>
    <scope>NUCLEOTIDE SEQUENCE [LARGE SCALE GENOMIC DNA]</scope>
    <source>
        <strain evidence="4">JCM 17024</strain>
    </source>
</reference>
<feature type="transmembrane region" description="Helical" evidence="1">
    <location>
        <begin position="51"/>
        <end position="72"/>
    </location>
</feature>
<dbReference type="InterPro" id="IPR009936">
    <property type="entry name" value="DUF1468"/>
</dbReference>
<evidence type="ECO:0000259" key="2">
    <source>
        <dbReference type="Pfam" id="PF07331"/>
    </source>
</evidence>
<protein>
    <recommendedName>
        <fullName evidence="2">DUF1468 domain-containing protein</fullName>
    </recommendedName>
</protein>
<feature type="domain" description="DUF1468" evidence="2">
    <location>
        <begin position="15"/>
        <end position="170"/>
    </location>
</feature>
<sequence length="179" mass="19329">MRIGSRTIDGKDVTTALIFIVVSVISLFEGIRLSLNPPAFRMNQVLKPGWYLILIAVLLLASGVGYLVTLIVKAPKTAPDAVDDAGTGDEDVAPPVRNGLMSRLLWLIAALVGYGVLIAVLGYVLATPIFFLSASIIFGVRKILPLVIMTVGLSAVLVFVFIYLLRVRMPTGLFDLFNI</sequence>
<keyword evidence="4" id="KW-1185">Reference proteome</keyword>
<proteinExistence type="predicted"/>